<accession>T1HPX7</accession>
<organism evidence="1 2">
    <name type="scientific">Rhodnius prolixus</name>
    <name type="common">Triatomid bug</name>
    <dbReference type="NCBI Taxonomy" id="13249"/>
    <lineage>
        <taxon>Eukaryota</taxon>
        <taxon>Metazoa</taxon>
        <taxon>Ecdysozoa</taxon>
        <taxon>Arthropoda</taxon>
        <taxon>Hexapoda</taxon>
        <taxon>Insecta</taxon>
        <taxon>Pterygota</taxon>
        <taxon>Neoptera</taxon>
        <taxon>Paraneoptera</taxon>
        <taxon>Hemiptera</taxon>
        <taxon>Heteroptera</taxon>
        <taxon>Panheteroptera</taxon>
        <taxon>Cimicomorpha</taxon>
        <taxon>Reduviidae</taxon>
        <taxon>Triatominae</taxon>
        <taxon>Rhodnius</taxon>
    </lineage>
</organism>
<dbReference type="AlphaFoldDB" id="T1HPX7"/>
<reference evidence="1" key="1">
    <citation type="submission" date="2015-05" db="UniProtKB">
        <authorList>
            <consortium name="EnsemblMetazoa"/>
        </authorList>
    </citation>
    <scope>IDENTIFICATION</scope>
</reference>
<dbReference type="InParanoid" id="T1HPX7"/>
<evidence type="ECO:0000313" key="1">
    <source>
        <dbReference type="EnsemblMetazoa" id="RPRC006101-PA"/>
    </source>
</evidence>
<keyword evidence="2" id="KW-1185">Reference proteome</keyword>
<dbReference type="Proteomes" id="UP000015103">
    <property type="component" value="Unassembled WGS sequence"/>
</dbReference>
<name>T1HPX7_RHOPR</name>
<proteinExistence type="predicted"/>
<evidence type="ECO:0000313" key="2">
    <source>
        <dbReference type="Proteomes" id="UP000015103"/>
    </source>
</evidence>
<sequence length="209" mass="24648">MDPLFLFTLHLYFKYCLKVLALPSFRLSRIVALEVIKRNTAFFGCWKNLAEKHSVEFDTSLASHNQWQSQLSLLRAKILATSRDESVRRAKNTERFLLYRELTTIKVEFGAYFGKNLDNKSKLIDLRWFFRLRGHVLRMEEGEIARRVLKDEIHSLRNIGRPKPRLKRFYMGLEEAVGYLDIRDLVSLLSVDLRVFLIQATINLITRIK</sequence>
<dbReference type="EMBL" id="ACPB03001889">
    <property type="status" value="NOT_ANNOTATED_CDS"/>
    <property type="molecule type" value="Genomic_DNA"/>
</dbReference>
<dbReference type="EMBL" id="ACPB03001888">
    <property type="status" value="NOT_ANNOTATED_CDS"/>
    <property type="molecule type" value="Genomic_DNA"/>
</dbReference>
<dbReference type="HOGENOM" id="CLU_1316872_0_0_1"/>
<dbReference type="VEuPathDB" id="VectorBase:RPRC006101"/>
<dbReference type="EnsemblMetazoa" id="RPRC006101-RA">
    <property type="protein sequence ID" value="RPRC006101-PA"/>
    <property type="gene ID" value="RPRC006101"/>
</dbReference>
<protein>
    <submittedName>
        <fullName evidence="1">Uncharacterized protein</fullName>
    </submittedName>
</protein>